<feature type="domain" description="N-acetyltransferase" evidence="1">
    <location>
        <begin position="1"/>
        <end position="159"/>
    </location>
</feature>
<evidence type="ECO:0000313" key="2">
    <source>
        <dbReference type="EMBL" id="TNC44666.1"/>
    </source>
</evidence>
<dbReference type="Proteomes" id="UP000306740">
    <property type="component" value="Unassembled WGS sequence"/>
</dbReference>
<keyword evidence="3" id="KW-0808">Transferase</keyword>
<name>A0A5C4MZ67_9ACTN</name>
<gene>
    <name evidence="3" type="ORF">FHE65_02275</name>
    <name evidence="2" type="ORF">FHE65_16580</name>
</gene>
<evidence type="ECO:0000259" key="1">
    <source>
        <dbReference type="PROSITE" id="PS51186"/>
    </source>
</evidence>
<comment type="caution">
    <text evidence="3">The sequence shown here is derived from an EMBL/GenBank/DDBJ whole genome shotgun (WGS) entry which is preliminary data.</text>
</comment>
<protein>
    <submittedName>
        <fullName evidence="3">N-acetyltransferase</fullName>
    </submittedName>
</protein>
<organism evidence="3 4">
    <name type="scientific">Mumia zhuanghuii</name>
    <dbReference type="NCBI Taxonomy" id="2585211"/>
    <lineage>
        <taxon>Bacteria</taxon>
        <taxon>Bacillati</taxon>
        <taxon>Actinomycetota</taxon>
        <taxon>Actinomycetes</taxon>
        <taxon>Propionibacteriales</taxon>
        <taxon>Nocardioidaceae</taxon>
        <taxon>Mumia</taxon>
    </lineage>
</organism>
<dbReference type="PROSITE" id="PS51186">
    <property type="entry name" value="GNAT"/>
    <property type="match status" value="1"/>
</dbReference>
<dbReference type="InterPro" id="IPR016181">
    <property type="entry name" value="Acyl_CoA_acyltransferase"/>
</dbReference>
<dbReference type="Gene3D" id="3.40.630.30">
    <property type="match status" value="1"/>
</dbReference>
<sequence>MMIRRELPHDIDAVRAVTAAAFRTAEHSAPPVEPGGDPGEATLVSWLREDTGWIPELSLVAVEDDRVVGHVVATRAEIDAHPALGLGPLSVVPHRQTAGVGSALMHAVLGAADALDESVVGLVGEPAYYRRFGFGPAASIGVIAPEPGWGDYFQVRTLTSYAGQSGHFRYARPFDRLSG</sequence>
<dbReference type="Pfam" id="PF13527">
    <property type="entry name" value="Acetyltransf_9"/>
    <property type="match status" value="1"/>
</dbReference>
<dbReference type="EMBL" id="VDFR01000010">
    <property type="protein sequence ID" value="TNC51018.1"/>
    <property type="molecule type" value="Genomic_DNA"/>
</dbReference>
<evidence type="ECO:0000313" key="3">
    <source>
        <dbReference type="EMBL" id="TNC51018.1"/>
    </source>
</evidence>
<reference evidence="3 4" key="1">
    <citation type="submission" date="2019-05" db="EMBL/GenBank/DDBJ databases">
        <title>Mumia sp. nov., isolated from the intestinal contents of plateau pika (Ochotona curzoniae) in the Qinghai-Tibet plateau of China.</title>
        <authorList>
            <person name="Tian Z."/>
        </authorList>
    </citation>
    <scope>NUCLEOTIDE SEQUENCE [LARGE SCALE GENOMIC DNA]</scope>
    <source>
        <strain evidence="4">527</strain>
        <strain evidence="3">Z527</strain>
    </source>
</reference>
<dbReference type="OrthoDB" id="9797178at2"/>
<dbReference type="CDD" id="cd04301">
    <property type="entry name" value="NAT_SF"/>
    <property type="match status" value="1"/>
</dbReference>
<dbReference type="SUPFAM" id="SSF55729">
    <property type="entry name" value="Acyl-CoA N-acyltransferases (Nat)"/>
    <property type="match status" value="1"/>
</dbReference>
<dbReference type="AlphaFoldDB" id="A0A5C4MZ67"/>
<accession>A0A5C4MZ67</accession>
<proteinExistence type="predicted"/>
<evidence type="ECO:0000313" key="4">
    <source>
        <dbReference type="Proteomes" id="UP000306740"/>
    </source>
</evidence>
<dbReference type="EMBL" id="VDFR01000072">
    <property type="protein sequence ID" value="TNC44666.1"/>
    <property type="molecule type" value="Genomic_DNA"/>
</dbReference>
<dbReference type="InterPro" id="IPR000182">
    <property type="entry name" value="GNAT_dom"/>
</dbReference>
<dbReference type="GO" id="GO:0016747">
    <property type="term" value="F:acyltransferase activity, transferring groups other than amino-acyl groups"/>
    <property type="evidence" value="ECO:0007669"/>
    <property type="project" value="InterPro"/>
</dbReference>